<dbReference type="InterPro" id="IPR001647">
    <property type="entry name" value="HTH_TetR"/>
</dbReference>
<name>A0ABT5UDU2_9GAMM</name>
<dbReference type="InterPro" id="IPR009057">
    <property type="entry name" value="Homeodomain-like_sf"/>
</dbReference>
<dbReference type="Pfam" id="PF00440">
    <property type="entry name" value="TetR_N"/>
    <property type="match status" value="1"/>
</dbReference>
<dbReference type="SUPFAM" id="SSF46689">
    <property type="entry name" value="Homeodomain-like"/>
    <property type="match status" value="1"/>
</dbReference>
<dbReference type="PROSITE" id="PS50977">
    <property type="entry name" value="HTH_TETR_2"/>
    <property type="match status" value="1"/>
</dbReference>
<dbReference type="Proteomes" id="UP001528823">
    <property type="component" value="Unassembled WGS sequence"/>
</dbReference>
<dbReference type="PANTHER" id="PTHR43479:SF11">
    <property type="entry name" value="ACREF_ENVCD OPERON REPRESSOR-RELATED"/>
    <property type="match status" value="1"/>
</dbReference>
<accession>A0ABT5UDU2</accession>
<evidence type="ECO:0000259" key="3">
    <source>
        <dbReference type="PROSITE" id="PS50977"/>
    </source>
</evidence>
<evidence type="ECO:0000256" key="1">
    <source>
        <dbReference type="ARBA" id="ARBA00023125"/>
    </source>
</evidence>
<proteinExistence type="predicted"/>
<protein>
    <submittedName>
        <fullName evidence="4">TetR/AcrR family transcriptional regulator</fullName>
    </submittedName>
</protein>
<reference evidence="4 5" key="1">
    <citation type="submission" date="2022-11" db="EMBL/GenBank/DDBJ databases">
        <title>Spartinivicinus poritis sp. nov., isolated from scleractinian coral Porites lutea.</title>
        <authorList>
            <person name="Zhang G."/>
            <person name="Cai L."/>
            <person name="Wei Q."/>
        </authorList>
    </citation>
    <scope>NUCLEOTIDE SEQUENCE [LARGE SCALE GENOMIC DNA]</scope>
    <source>
        <strain evidence="4 5">A2-2</strain>
    </source>
</reference>
<evidence type="ECO:0000256" key="2">
    <source>
        <dbReference type="PROSITE-ProRule" id="PRU00335"/>
    </source>
</evidence>
<sequence length="197" mass="22630">MSLTRKASAEITRQNIIQAAFEIVGDSGYEALTTNALIQRAGIAKGTLYHHFKNLDEVVFAVIRKIVEDCMQSVPIKQFRSMREYLYAVGQYQLDCFFQDPRLINTVYGFLPKGMQDPQFRSLAQELLDSVCAQISPAIKQFYSNKVSDEKVTRAIRMVDIFSIGFGVHQSIFQDKQRYQAIWQDFVDMLESYLNNS</sequence>
<dbReference type="RefSeq" id="WP_274690871.1">
    <property type="nucleotide sequence ID" value="NZ_JAPMOU010000037.1"/>
</dbReference>
<feature type="domain" description="HTH tetR-type" evidence="3">
    <location>
        <begin position="10"/>
        <end position="70"/>
    </location>
</feature>
<dbReference type="PRINTS" id="PR00455">
    <property type="entry name" value="HTHTETR"/>
</dbReference>
<comment type="caution">
    <text evidence="4">The sequence shown here is derived from an EMBL/GenBank/DDBJ whole genome shotgun (WGS) entry which is preliminary data.</text>
</comment>
<organism evidence="4 5">
    <name type="scientific">Spartinivicinus poritis</name>
    <dbReference type="NCBI Taxonomy" id="2994640"/>
    <lineage>
        <taxon>Bacteria</taxon>
        <taxon>Pseudomonadati</taxon>
        <taxon>Pseudomonadota</taxon>
        <taxon>Gammaproteobacteria</taxon>
        <taxon>Oceanospirillales</taxon>
        <taxon>Zooshikellaceae</taxon>
        <taxon>Spartinivicinus</taxon>
    </lineage>
</organism>
<evidence type="ECO:0000313" key="4">
    <source>
        <dbReference type="EMBL" id="MDE1464545.1"/>
    </source>
</evidence>
<gene>
    <name evidence="4" type="ORF">ORQ98_21510</name>
</gene>
<dbReference type="EMBL" id="JAPMOU010000037">
    <property type="protein sequence ID" value="MDE1464545.1"/>
    <property type="molecule type" value="Genomic_DNA"/>
</dbReference>
<dbReference type="InterPro" id="IPR050624">
    <property type="entry name" value="HTH-type_Tx_Regulator"/>
</dbReference>
<evidence type="ECO:0000313" key="5">
    <source>
        <dbReference type="Proteomes" id="UP001528823"/>
    </source>
</evidence>
<keyword evidence="1 2" id="KW-0238">DNA-binding</keyword>
<keyword evidence="5" id="KW-1185">Reference proteome</keyword>
<dbReference type="Gene3D" id="1.10.357.10">
    <property type="entry name" value="Tetracycline Repressor, domain 2"/>
    <property type="match status" value="1"/>
</dbReference>
<dbReference type="PANTHER" id="PTHR43479">
    <property type="entry name" value="ACREF/ENVCD OPERON REPRESSOR-RELATED"/>
    <property type="match status" value="1"/>
</dbReference>
<feature type="DNA-binding region" description="H-T-H motif" evidence="2">
    <location>
        <begin position="33"/>
        <end position="52"/>
    </location>
</feature>